<feature type="region of interest" description="Disordered" evidence="1">
    <location>
        <begin position="149"/>
        <end position="184"/>
    </location>
</feature>
<proteinExistence type="predicted"/>
<protein>
    <submittedName>
        <fullName evidence="2">Uncharacterized protein</fullName>
    </submittedName>
</protein>
<dbReference type="AlphaFoldDB" id="A0A8H7R1S7"/>
<dbReference type="Proteomes" id="UP000603453">
    <property type="component" value="Unassembled WGS sequence"/>
</dbReference>
<accession>A0A8H7R1S7</accession>
<comment type="caution">
    <text evidence="2">The sequence shown here is derived from an EMBL/GenBank/DDBJ whole genome shotgun (WGS) entry which is preliminary data.</text>
</comment>
<sequence>MNTPLHFLSSFNKAIRKKLILEGWTKSLYLLKLSKTYQNFYFLDFWIKENPCYWTILNYLQTIIKEDPTTSRRNASLALLADAKIIKENVVAGTVAETKVNAMLNYTKNTRAKKAFSTFFNNHAEVIANNSLNYNTQKDRLRSLMAQQVADEEERTNQKRGLSSIDEECDDEEEEEEEEEEKEEEDIWMKWKKFLDDPVNSQNLMQLSPEKHRVIWYGRLLCRRSCLPWDLYSRLKGEVSFIEAKFINLCFFVGTMAVVEAASRDGMALRIDDLDNISVEGQSLVAEKKLLTIILRNFQREIYDNIHKGVLAKSEMCYRSYVFDASLKSCTHYLRDKGYDVTFLPGEIDLEAMTIQLKDKGMTDGRYKYKADGLVCANDFSSLEILLTEVSSGYGSSDSSKVSFDHYKGMFGMLSMMRTIAQTYNKGTIDTFRKLKIHFLHGHGDAIRHWSMSMQTQGVFLMNKEQKAVVPVDFKEKDISMIPFIQFYLTVATGCEETLEVIKQLKKEHKMTVNAATANGNQDSRLNLLSIVNPSIIRLNEGKHMNIVAEEGSMSAFGSPDYH</sequence>
<evidence type="ECO:0000313" key="2">
    <source>
        <dbReference type="EMBL" id="KAG2202934.1"/>
    </source>
</evidence>
<gene>
    <name evidence="2" type="ORF">INT47_008966</name>
</gene>
<reference evidence="2" key="1">
    <citation type="submission" date="2020-12" db="EMBL/GenBank/DDBJ databases">
        <title>Metabolic potential, ecology and presence of endohyphal bacteria is reflected in genomic diversity of Mucoromycotina.</title>
        <authorList>
            <person name="Muszewska A."/>
            <person name="Okrasinska A."/>
            <person name="Steczkiewicz K."/>
            <person name="Drgas O."/>
            <person name="Orlowska M."/>
            <person name="Perlinska-Lenart U."/>
            <person name="Aleksandrzak-Piekarczyk T."/>
            <person name="Szatraj K."/>
            <person name="Zielenkiewicz U."/>
            <person name="Pilsyk S."/>
            <person name="Malc E."/>
            <person name="Mieczkowski P."/>
            <person name="Kruszewska J.S."/>
            <person name="Biernat P."/>
            <person name="Pawlowska J."/>
        </authorList>
    </citation>
    <scope>NUCLEOTIDE SEQUENCE</scope>
    <source>
        <strain evidence="2">WA0000017839</strain>
    </source>
</reference>
<feature type="compositionally biased region" description="Acidic residues" evidence="1">
    <location>
        <begin position="165"/>
        <end position="184"/>
    </location>
</feature>
<evidence type="ECO:0000313" key="3">
    <source>
        <dbReference type="Proteomes" id="UP000603453"/>
    </source>
</evidence>
<dbReference type="OrthoDB" id="2263464at2759"/>
<dbReference type="EMBL" id="JAEPRD010000056">
    <property type="protein sequence ID" value="KAG2202934.1"/>
    <property type="molecule type" value="Genomic_DNA"/>
</dbReference>
<keyword evidence="3" id="KW-1185">Reference proteome</keyword>
<evidence type="ECO:0000256" key="1">
    <source>
        <dbReference type="SAM" id="MobiDB-lite"/>
    </source>
</evidence>
<name>A0A8H7R1S7_9FUNG</name>
<organism evidence="2 3">
    <name type="scientific">Mucor saturninus</name>
    <dbReference type="NCBI Taxonomy" id="64648"/>
    <lineage>
        <taxon>Eukaryota</taxon>
        <taxon>Fungi</taxon>
        <taxon>Fungi incertae sedis</taxon>
        <taxon>Mucoromycota</taxon>
        <taxon>Mucoromycotina</taxon>
        <taxon>Mucoromycetes</taxon>
        <taxon>Mucorales</taxon>
        <taxon>Mucorineae</taxon>
        <taxon>Mucoraceae</taxon>
        <taxon>Mucor</taxon>
    </lineage>
</organism>